<proteinExistence type="predicted"/>
<evidence type="ECO:0008006" key="10">
    <source>
        <dbReference type="Google" id="ProtNLM"/>
    </source>
</evidence>
<evidence type="ECO:0000313" key="9">
    <source>
        <dbReference type="Proteomes" id="UP000800200"/>
    </source>
</evidence>
<evidence type="ECO:0000256" key="7">
    <source>
        <dbReference type="SAM" id="Phobius"/>
    </source>
</evidence>
<accession>A0A6A6DBB0</accession>
<dbReference type="PANTHER" id="PTHR21382">
    <property type="entry name" value="NADH-UBIQUINONE OXIDOREDUCTASE SUBUNIT"/>
    <property type="match status" value="1"/>
</dbReference>
<evidence type="ECO:0000256" key="1">
    <source>
        <dbReference type="ARBA" id="ARBA00004448"/>
    </source>
</evidence>
<keyword evidence="2 7" id="KW-0812">Transmembrane</keyword>
<dbReference type="OrthoDB" id="1913277at2759"/>
<name>A0A6A6DBB0_9PEZI</name>
<evidence type="ECO:0000256" key="4">
    <source>
        <dbReference type="ARBA" id="ARBA00022989"/>
    </source>
</evidence>
<evidence type="ECO:0000313" key="8">
    <source>
        <dbReference type="EMBL" id="KAF2176395.1"/>
    </source>
</evidence>
<keyword evidence="9" id="KW-1185">Reference proteome</keyword>
<keyword evidence="6 7" id="KW-0472">Membrane</keyword>
<evidence type="ECO:0000256" key="3">
    <source>
        <dbReference type="ARBA" id="ARBA00022792"/>
    </source>
</evidence>
<dbReference type="InterPro" id="IPR039205">
    <property type="entry name" value="NDUFA11"/>
</dbReference>
<keyword evidence="3" id="KW-0999">Mitochondrion inner membrane</keyword>
<keyword evidence="5" id="KW-0496">Mitochondrion</keyword>
<dbReference type="EMBL" id="ML994710">
    <property type="protein sequence ID" value="KAF2176395.1"/>
    <property type="molecule type" value="Genomic_DNA"/>
</dbReference>
<reference evidence="8" key="1">
    <citation type="journal article" date="2020" name="Stud. Mycol.">
        <title>101 Dothideomycetes genomes: a test case for predicting lifestyles and emergence of pathogens.</title>
        <authorList>
            <person name="Haridas S."/>
            <person name="Albert R."/>
            <person name="Binder M."/>
            <person name="Bloem J."/>
            <person name="Labutti K."/>
            <person name="Salamov A."/>
            <person name="Andreopoulos B."/>
            <person name="Baker S."/>
            <person name="Barry K."/>
            <person name="Bills G."/>
            <person name="Bluhm B."/>
            <person name="Cannon C."/>
            <person name="Castanera R."/>
            <person name="Culley D."/>
            <person name="Daum C."/>
            <person name="Ezra D."/>
            <person name="Gonzalez J."/>
            <person name="Henrissat B."/>
            <person name="Kuo A."/>
            <person name="Liang C."/>
            <person name="Lipzen A."/>
            <person name="Lutzoni F."/>
            <person name="Magnuson J."/>
            <person name="Mondo S."/>
            <person name="Nolan M."/>
            <person name="Ohm R."/>
            <person name="Pangilinan J."/>
            <person name="Park H.-J."/>
            <person name="Ramirez L."/>
            <person name="Alfaro M."/>
            <person name="Sun H."/>
            <person name="Tritt A."/>
            <person name="Yoshinaga Y."/>
            <person name="Zwiers L.-H."/>
            <person name="Turgeon B."/>
            <person name="Goodwin S."/>
            <person name="Spatafora J."/>
            <person name="Crous P."/>
            <person name="Grigoriev I."/>
        </authorList>
    </citation>
    <scope>NUCLEOTIDE SEQUENCE</scope>
    <source>
        <strain evidence="8">CBS 207.26</strain>
    </source>
</reference>
<dbReference type="PANTHER" id="PTHR21382:SF1">
    <property type="entry name" value="NADH DEHYDROGENASE [UBIQUINONE] 1 ALPHA SUBCOMPLEX SUBUNIT 11"/>
    <property type="match status" value="1"/>
</dbReference>
<gene>
    <name evidence="8" type="ORF">K469DRAFT_700122</name>
</gene>
<evidence type="ECO:0000256" key="5">
    <source>
        <dbReference type="ARBA" id="ARBA00023128"/>
    </source>
</evidence>
<organism evidence="8 9">
    <name type="scientific">Zopfia rhizophila CBS 207.26</name>
    <dbReference type="NCBI Taxonomy" id="1314779"/>
    <lineage>
        <taxon>Eukaryota</taxon>
        <taxon>Fungi</taxon>
        <taxon>Dikarya</taxon>
        <taxon>Ascomycota</taxon>
        <taxon>Pezizomycotina</taxon>
        <taxon>Dothideomycetes</taxon>
        <taxon>Dothideomycetes incertae sedis</taxon>
        <taxon>Zopfiaceae</taxon>
        <taxon>Zopfia</taxon>
    </lineage>
</organism>
<evidence type="ECO:0000256" key="2">
    <source>
        <dbReference type="ARBA" id="ARBA00022692"/>
    </source>
</evidence>
<dbReference type="GO" id="GO:0006120">
    <property type="term" value="P:mitochondrial electron transport, NADH to ubiquinone"/>
    <property type="evidence" value="ECO:0007669"/>
    <property type="project" value="InterPro"/>
</dbReference>
<sequence>MAAGHEAFHPKDTLANTFTTTLQTTAFGAILAGAQNTLRKQNVGAMGIITRSGGVIAAFAGVGAVFQFTLDSSANLRQKDDSYNHAIAGFFAGSTLGLPRRSVAFMLGSGTALGILMSAFNYTNGWLGTNVDSEVDEVERKELLRRNRRRPIEETIAELGEGRGIHAPDYEERRRERLKAKYGIDVAASQ</sequence>
<keyword evidence="4 7" id="KW-1133">Transmembrane helix</keyword>
<dbReference type="AlphaFoldDB" id="A0A6A6DBB0"/>
<comment type="subcellular location">
    <subcellularLocation>
        <location evidence="1">Mitochondrion inner membrane</location>
        <topology evidence="1">Multi-pass membrane protein</topology>
    </subcellularLocation>
</comment>
<feature type="transmembrane region" description="Helical" evidence="7">
    <location>
        <begin position="48"/>
        <end position="70"/>
    </location>
</feature>
<dbReference type="GO" id="GO:0005743">
    <property type="term" value="C:mitochondrial inner membrane"/>
    <property type="evidence" value="ECO:0007669"/>
    <property type="project" value="UniProtKB-SubCell"/>
</dbReference>
<dbReference type="Proteomes" id="UP000800200">
    <property type="component" value="Unassembled WGS sequence"/>
</dbReference>
<dbReference type="GO" id="GO:0045271">
    <property type="term" value="C:respiratory chain complex I"/>
    <property type="evidence" value="ECO:0007669"/>
    <property type="project" value="InterPro"/>
</dbReference>
<evidence type="ECO:0000256" key="6">
    <source>
        <dbReference type="ARBA" id="ARBA00023136"/>
    </source>
</evidence>
<protein>
    <recommendedName>
        <fullName evidence="10">NADH-ubiquinone oxidoreductase 213 kDa subunit</fullName>
    </recommendedName>
</protein>